<evidence type="ECO:0000256" key="10">
    <source>
        <dbReference type="ARBA" id="ARBA00022801"/>
    </source>
</evidence>
<keyword evidence="8 12" id="KW-0479">Metal-binding</keyword>
<dbReference type="EC" id="3.1.26.4" evidence="13"/>
<gene>
    <name evidence="16" type="ORF">WJX73_003495</name>
</gene>
<dbReference type="PANTHER" id="PTHR10954:SF23">
    <property type="entry name" value="RIBONUCLEASE"/>
    <property type="match status" value="1"/>
</dbReference>
<feature type="binding site" evidence="12">
    <location>
        <position position="81"/>
    </location>
    <ligand>
        <name>a divalent metal cation</name>
        <dbReference type="ChEBI" id="CHEBI:60240"/>
    </ligand>
</feature>
<dbReference type="InterPro" id="IPR022898">
    <property type="entry name" value="RNase_HII"/>
</dbReference>
<keyword evidence="9 12" id="KW-0255">Endonuclease</keyword>
<dbReference type="AlphaFoldDB" id="A0AAW1NWW4"/>
<evidence type="ECO:0000256" key="3">
    <source>
        <dbReference type="ARBA" id="ARBA00004065"/>
    </source>
</evidence>
<comment type="subcellular location">
    <subcellularLocation>
        <location evidence="4">Cytoplasm</location>
    </subcellularLocation>
</comment>
<feature type="compositionally biased region" description="Polar residues" evidence="14">
    <location>
        <begin position="44"/>
        <end position="59"/>
    </location>
</feature>
<dbReference type="FunFam" id="3.30.420.10:FF:000006">
    <property type="entry name" value="Ribonuclease HII"/>
    <property type="match status" value="1"/>
</dbReference>
<dbReference type="InterPro" id="IPR036397">
    <property type="entry name" value="RNaseH_sf"/>
</dbReference>
<evidence type="ECO:0000256" key="12">
    <source>
        <dbReference type="PROSITE-ProRule" id="PRU01319"/>
    </source>
</evidence>
<keyword evidence="11" id="KW-0464">Manganese</keyword>
<evidence type="ECO:0000256" key="8">
    <source>
        <dbReference type="ARBA" id="ARBA00022723"/>
    </source>
</evidence>
<sequence>MISAENTGVPSTRRRSARLAAAEPRDHNGRETTGLDEVPRRRNTQVQPVAQPPVSNNCGPSRDLEEGLWDRGFQRVAGIDEAGRGPLAGPVVAAACHVPADVVIQGVKDSKKLSAKRREELYELLTNEPHVSVSTCVIEPLVIDEINILQATLLAMHRAANELRPPADFHLVDGLQVPKGVDTGTWRAVTGGDDCCHAIAAASIIAKVTRDRLMMQYHEQWPQYGFADHKGYGTKKHMAALKQHGPCPIHRRSFEPIKSGLYK</sequence>
<dbReference type="GO" id="GO:0043137">
    <property type="term" value="P:DNA replication, removal of RNA primer"/>
    <property type="evidence" value="ECO:0007669"/>
    <property type="project" value="TreeGrafter"/>
</dbReference>
<comment type="catalytic activity">
    <reaction evidence="1 12 13">
        <text>Endonucleolytic cleavage to 5'-phosphomonoester.</text>
        <dbReference type="EC" id="3.1.26.4"/>
    </reaction>
</comment>
<dbReference type="GO" id="GO:0006298">
    <property type="term" value="P:mismatch repair"/>
    <property type="evidence" value="ECO:0007669"/>
    <property type="project" value="TreeGrafter"/>
</dbReference>
<accession>A0AAW1NWW4</accession>
<evidence type="ECO:0000256" key="9">
    <source>
        <dbReference type="ARBA" id="ARBA00022759"/>
    </source>
</evidence>
<organism evidence="16 17">
    <name type="scientific">Symbiochloris irregularis</name>
    <dbReference type="NCBI Taxonomy" id="706552"/>
    <lineage>
        <taxon>Eukaryota</taxon>
        <taxon>Viridiplantae</taxon>
        <taxon>Chlorophyta</taxon>
        <taxon>core chlorophytes</taxon>
        <taxon>Trebouxiophyceae</taxon>
        <taxon>Trebouxiales</taxon>
        <taxon>Trebouxiaceae</taxon>
        <taxon>Symbiochloris</taxon>
    </lineage>
</organism>
<dbReference type="Proteomes" id="UP001465755">
    <property type="component" value="Unassembled WGS sequence"/>
</dbReference>
<name>A0AAW1NWW4_9CHLO</name>
<evidence type="ECO:0000256" key="13">
    <source>
        <dbReference type="RuleBase" id="RU003515"/>
    </source>
</evidence>
<dbReference type="PANTHER" id="PTHR10954">
    <property type="entry name" value="RIBONUCLEASE H2 SUBUNIT A"/>
    <property type="match status" value="1"/>
</dbReference>
<dbReference type="InterPro" id="IPR012337">
    <property type="entry name" value="RNaseH-like_sf"/>
</dbReference>
<evidence type="ECO:0000256" key="6">
    <source>
        <dbReference type="ARBA" id="ARBA00022490"/>
    </source>
</evidence>
<dbReference type="InterPro" id="IPR001352">
    <property type="entry name" value="RNase_HII/HIII"/>
</dbReference>
<dbReference type="InterPro" id="IPR024567">
    <property type="entry name" value="RNase_HII/HIII_dom"/>
</dbReference>
<feature type="binding site" evidence="12">
    <location>
        <position position="80"/>
    </location>
    <ligand>
        <name>a divalent metal cation</name>
        <dbReference type="ChEBI" id="CHEBI:60240"/>
    </ligand>
</feature>
<dbReference type="Pfam" id="PF01351">
    <property type="entry name" value="RNase_HII"/>
    <property type="match status" value="1"/>
</dbReference>
<evidence type="ECO:0000313" key="16">
    <source>
        <dbReference type="EMBL" id="KAK9795483.1"/>
    </source>
</evidence>
<feature type="domain" description="RNase H type-2" evidence="15">
    <location>
        <begin position="74"/>
        <end position="263"/>
    </location>
</feature>
<dbReference type="PROSITE" id="PS51975">
    <property type="entry name" value="RNASE_H_2"/>
    <property type="match status" value="1"/>
</dbReference>
<comment type="caution">
    <text evidence="16">The sequence shown here is derived from an EMBL/GenBank/DDBJ whole genome shotgun (WGS) entry which is preliminary data.</text>
</comment>
<evidence type="ECO:0000259" key="15">
    <source>
        <dbReference type="PROSITE" id="PS51975"/>
    </source>
</evidence>
<evidence type="ECO:0000256" key="11">
    <source>
        <dbReference type="ARBA" id="ARBA00023211"/>
    </source>
</evidence>
<evidence type="ECO:0000256" key="5">
    <source>
        <dbReference type="ARBA" id="ARBA00007383"/>
    </source>
</evidence>
<dbReference type="SUPFAM" id="SSF53098">
    <property type="entry name" value="Ribonuclease H-like"/>
    <property type="match status" value="1"/>
</dbReference>
<proteinExistence type="inferred from homology"/>
<dbReference type="GO" id="GO:0005737">
    <property type="term" value="C:cytoplasm"/>
    <property type="evidence" value="ECO:0007669"/>
    <property type="project" value="UniProtKB-SubCell"/>
</dbReference>
<evidence type="ECO:0000256" key="2">
    <source>
        <dbReference type="ARBA" id="ARBA00001946"/>
    </source>
</evidence>
<evidence type="ECO:0000256" key="14">
    <source>
        <dbReference type="SAM" id="MobiDB-lite"/>
    </source>
</evidence>
<comment type="cofactor">
    <cofactor evidence="12">
        <name>Mn(2+)</name>
        <dbReference type="ChEBI" id="CHEBI:29035"/>
    </cofactor>
    <cofactor evidence="12">
        <name>Mg(2+)</name>
        <dbReference type="ChEBI" id="CHEBI:18420"/>
    </cofactor>
    <text evidence="12">Manganese or magnesium. Binds 1 divalent metal ion per monomer in the absence of substrate. May bind a second metal ion after substrate binding.</text>
</comment>
<dbReference type="EMBL" id="JALJOQ010000129">
    <property type="protein sequence ID" value="KAK9795483.1"/>
    <property type="molecule type" value="Genomic_DNA"/>
</dbReference>
<feature type="region of interest" description="Disordered" evidence="14">
    <location>
        <begin position="1"/>
        <end position="61"/>
    </location>
</feature>
<reference evidence="16 17" key="1">
    <citation type="journal article" date="2024" name="Nat. Commun.">
        <title>Phylogenomics reveals the evolutionary origins of lichenization in chlorophyte algae.</title>
        <authorList>
            <person name="Puginier C."/>
            <person name="Libourel C."/>
            <person name="Otte J."/>
            <person name="Skaloud P."/>
            <person name="Haon M."/>
            <person name="Grisel S."/>
            <person name="Petersen M."/>
            <person name="Berrin J.G."/>
            <person name="Delaux P.M."/>
            <person name="Dal Grande F."/>
            <person name="Keller J."/>
        </authorList>
    </citation>
    <scope>NUCLEOTIDE SEQUENCE [LARGE SCALE GENOMIC DNA]</scope>
    <source>
        <strain evidence="16 17">SAG 2036</strain>
    </source>
</reference>
<keyword evidence="7 12" id="KW-0540">Nuclease</keyword>
<evidence type="ECO:0000256" key="7">
    <source>
        <dbReference type="ARBA" id="ARBA00022722"/>
    </source>
</evidence>
<feature type="binding site" evidence="12">
    <location>
        <position position="173"/>
    </location>
    <ligand>
        <name>a divalent metal cation</name>
        <dbReference type="ChEBI" id="CHEBI:60240"/>
    </ligand>
</feature>
<dbReference type="GO" id="GO:0003723">
    <property type="term" value="F:RNA binding"/>
    <property type="evidence" value="ECO:0007669"/>
    <property type="project" value="UniProtKB-UniRule"/>
</dbReference>
<dbReference type="CDD" id="cd07182">
    <property type="entry name" value="RNase_HII_bacteria_HII_like"/>
    <property type="match status" value="1"/>
</dbReference>
<evidence type="ECO:0000256" key="1">
    <source>
        <dbReference type="ARBA" id="ARBA00000077"/>
    </source>
</evidence>
<dbReference type="NCBIfam" id="NF000595">
    <property type="entry name" value="PRK00015.1-3"/>
    <property type="match status" value="1"/>
</dbReference>
<keyword evidence="17" id="KW-1185">Reference proteome</keyword>
<evidence type="ECO:0000313" key="17">
    <source>
        <dbReference type="Proteomes" id="UP001465755"/>
    </source>
</evidence>
<comment type="function">
    <text evidence="3 13">Endonuclease that specifically degrades the RNA of RNA-DNA hybrids.</text>
</comment>
<protein>
    <recommendedName>
        <fullName evidence="13">Ribonuclease</fullName>
        <ecNumber evidence="13">3.1.26.4</ecNumber>
    </recommendedName>
</protein>
<dbReference type="Gene3D" id="3.30.420.10">
    <property type="entry name" value="Ribonuclease H-like superfamily/Ribonuclease H"/>
    <property type="match status" value="1"/>
</dbReference>
<keyword evidence="6" id="KW-0963">Cytoplasm</keyword>
<keyword evidence="10 12" id="KW-0378">Hydrolase</keyword>
<evidence type="ECO:0000256" key="4">
    <source>
        <dbReference type="ARBA" id="ARBA00004496"/>
    </source>
</evidence>
<feature type="compositionally biased region" description="Polar residues" evidence="14">
    <location>
        <begin position="1"/>
        <end position="10"/>
    </location>
</feature>
<dbReference type="GO" id="GO:0032299">
    <property type="term" value="C:ribonuclease H2 complex"/>
    <property type="evidence" value="ECO:0007669"/>
    <property type="project" value="TreeGrafter"/>
</dbReference>
<dbReference type="HAMAP" id="MF_00052_B">
    <property type="entry name" value="RNase_HII_B"/>
    <property type="match status" value="1"/>
</dbReference>
<comment type="cofactor">
    <cofactor evidence="2">
        <name>Mg(2+)</name>
        <dbReference type="ChEBI" id="CHEBI:18420"/>
    </cofactor>
</comment>
<comment type="similarity">
    <text evidence="5 13">Belongs to the RNase HII family.</text>
</comment>
<dbReference type="GO" id="GO:0004523">
    <property type="term" value="F:RNA-DNA hybrid ribonuclease activity"/>
    <property type="evidence" value="ECO:0007669"/>
    <property type="project" value="UniProtKB-UniRule"/>
</dbReference>
<dbReference type="GO" id="GO:0046872">
    <property type="term" value="F:metal ion binding"/>
    <property type="evidence" value="ECO:0007669"/>
    <property type="project" value="UniProtKB-KW"/>
</dbReference>